<dbReference type="SUPFAM" id="SSF159006">
    <property type="entry name" value="YopX-like"/>
    <property type="match status" value="1"/>
</dbReference>
<keyword evidence="3" id="KW-1185">Reference proteome</keyword>
<evidence type="ECO:0000259" key="1">
    <source>
        <dbReference type="Pfam" id="PF09643"/>
    </source>
</evidence>
<evidence type="ECO:0000313" key="2">
    <source>
        <dbReference type="EMBL" id="RQW09947.1"/>
    </source>
</evidence>
<organism evidence="2 3">
    <name type="scientific">Paenibacillus rhizophilus</name>
    <dbReference type="NCBI Taxonomy" id="1850366"/>
    <lineage>
        <taxon>Bacteria</taxon>
        <taxon>Bacillati</taxon>
        <taxon>Bacillota</taxon>
        <taxon>Bacilli</taxon>
        <taxon>Bacillales</taxon>
        <taxon>Paenibacillaceae</taxon>
        <taxon>Paenibacillus</taxon>
    </lineage>
</organism>
<evidence type="ECO:0000313" key="3">
    <source>
        <dbReference type="Proteomes" id="UP000282529"/>
    </source>
</evidence>
<accession>A0A3N9P3B7</accession>
<dbReference type="Pfam" id="PF09643">
    <property type="entry name" value="YopX"/>
    <property type="match status" value="1"/>
</dbReference>
<protein>
    <submittedName>
        <fullName evidence="2">DNA-packaging protein</fullName>
    </submittedName>
</protein>
<dbReference type="OrthoDB" id="1809393at2"/>
<dbReference type="Gene3D" id="2.30.30.290">
    <property type="entry name" value="YopX-like domains"/>
    <property type="match status" value="1"/>
</dbReference>
<reference evidence="2 3" key="1">
    <citation type="submission" date="2018-11" db="EMBL/GenBank/DDBJ databases">
        <title>Genome sequence of strain 7197.</title>
        <authorList>
            <person name="Gao J."/>
            <person name="Sun J."/>
        </authorList>
    </citation>
    <scope>NUCLEOTIDE SEQUENCE [LARGE SCALE GENOMIC DNA]</scope>
    <source>
        <strain evidence="2 3">7197</strain>
    </source>
</reference>
<dbReference type="EMBL" id="RQPI01000011">
    <property type="protein sequence ID" value="RQW09947.1"/>
    <property type="molecule type" value="Genomic_DNA"/>
</dbReference>
<dbReference type="AlphaFoldDB" id="A0A3N9P3B7"/>
<gene>
    <name evidence="2" type="ORF">EH198_17870</name>
</gene>
<dbReference type="InterPro" id="IPR019096">
    <property type="entry name" value="YopX_protein"/>
</dbReference>
<dbReference type="InterPro" id="IPR023385">
    <property type="entry name" value="YopX-like_C"/>
</dbReference>
<proteinExistence type="predicted"/>
<sequence>MSREIKYKFFYKPEQKFVSLWAAGWRFEPENGQIYSGDMNITDRFEIVQNTGLKDRNLRELYDGDVFDGSYKNPMSGEVVKRHFKVAYRKGAFYAEMIGHHPFGTTMLYFENENGIIIGNIYENPELLGEAAKA</sequence>
<name>A0A3N9P3B7_9BACL</name>
<dbReference type="RefSeq" id="WP_124696868.1">
    <property type="nucleotide sequence ID" value="NZ_JBHUFE010000041.1"/>
</dbReference>
<feature type="domain" description="YopX protein" evidence="1">
    <location>
        <begin position="43"/>
        <end position="128"/>
    </location>
</feature>
<comment type="caution">
    <text evidence="2">The sequence shown here is derived from an EMBL/GenBank/DDBJ whole genome shotgun (WGS) entry which is preliminary data.</text>
</comment>
<dbReference type="Proteomes" id="UP000282529">
    <property type="component" value="Unassembled WGS sequence"/>
</dbReference>